<dbReference type="Gene3D" id="1.25.40.10">
    <property type="entry name" value="Tetratricopeptide repeat domain"/>
    <property type="match status" value="1"/>
</dbReference>
<feature type="transmembrane region" description="Helical" evidence="1">
    <location>
        <begin position="169"/>
        <end position="193"/>
    </location>
</feature>
<dbReference type="InterPro" id="IPR011990">
    <property type="entry name" value="TPR-like_helical_dom_sf"/>
</dbReference>
<dbReference type="SUPFAM" id="SSF48452">
    <property type="entry name" value="TPR-like"/>
    <property type="match status" value="1"/>
</dbReference>
<feature type="transmembrane region" description="Helical" evidence="1">
    <location>
        <begin position="297"/>
        <end position="316"/>
    </location>
</feature>
<sequence length="593" mass="64923">MTAREPESGPSERVRAGGSDLIAIAGCALLAAWVFRRALFSFFSSPDDLFYLEQAVGLRPTPLGPFRFLSQVVYFRAMVGLVGLDPFPFHAVSLLVHIVNAALVYALARMAGARRIVAWLGAVLFATFPLSETLLSSAVGINDEAALALALTALICLRRPGIRWRIAASVSFALALASKESVIFLPVLALWLRPASMPLAVAARRARPLFAISAVVAMLFILLRPAGLAPGGEAYAIHFGSNLFHDLMTYLSWSVDLVRPLPDLVSSIDPTAWRVGIWVVAAIVLCRWRWGAQEPAIRLGLVWGILGLLPVLPLRFQTYRHYLYPAVPGLALIVAGALVQSLMLLGRLPRPGDTAVDRRVRPRLVVTLVVLAVLAYALRADHLIAARLALRMPGSQLALDPVERRREVAVRALASLHQHLGPDHAAVAVYSPSGMGRVFSARTGQEYPGIPAGRHSYDLLAAVTDSGRVFRLFLPQIDSVAFLDRWSCADTSFTLFLPYYDGDLFAAGRGRRALAATGRWMFEQRWYPQAREYLDSVLVAYPEDREFLLLRAGALLKIGERAAARGQLEHLIRLAPNDSAASVARRALATWER</sequence>
<feature type="transmembrane region" description="Helical" evidence="1">
    <location>
        <begin position="360"/>
        <end position="378"/>
    </location>
</feature>
<evidence type="ECO:0000256" key="1">
    <source>
        <dbReference type="SAM" id="Phobius"/>
    </source>
</evidence>
<feature type="transmembrane region" description="Helical" evidence="1">
    <location>
        <begin position="137"/>
        <end position="157"/>
    </location>
</feature>
<comment type="caution">
    <text evidence="2">The sequence shown here is derived from an EMBL/GenBank/DDBJ whole genome shotgun (WGS) entry which is preliminary data.</text>
</comment>
<organism evidence="2 3">
    <name type="scientific">Eiseniibacteriota bacterium</name>
    <dbReference type="NCBI Taxonomy" id="2212470"/>
    <lineage>
        <taxon>Bacteria</taxon>
        <taxon>Candidatus Eiseniibacteriota</taxon>
    </lineage>
</organism>
<feature type="transmembrane region" description="Helical" evidence="1">
    <location>
        <begin position="21"/>
        <end position="43"/>
    </location>
</feature>
<keyword evidence="1" id="KW-1133">Transmembrane helix</keyword>
<feature type="transmembrane region" description="Helical" evidence="1">
    <location>
        <begin position="87"/>
        <end position="108"/>
    </location>
</feature>
<gene>
    <name evidence="2" type="ORF">E6K81_15665</name>
</gene>
<feature type="transmembrane region" description="Helical" evidence="1">
    <location>
        <begin position="115"/>
        <end position="131"/>
    </location>
</feature>
<accession>A0A538TZU9</accession>
<feature type="transmembrane region" description="Helical" evidence="1">
    <location>
        <begin position="322"/>
        <end position="348"/>
    </location>
</feature>
<evidence type="ECO:0000313" key="2">
    <source>
        <dbReference type="EMBL" id="TMQ69123.1"/>
    </source>
</evidence>
<dbReference type="Proteomes" id="UP000319771">
    <property type="component" value="Unassembled WGS sequence"/>
</dbReference>
<dbReference type="EMBL" id="VBPB01000339">
    <property type="protein sequence ID" value="TMQ69123.1"/>
    <property type="molecule type" value="Genomic_DNA"/>
</dbReference>
<proteinExistence type="predicted"/>
<name>A0A538TZU9_UNCEI</name>
<keyword evidence="1" id="KW-0812">Transmembrane</keyword>
<keyword evidence="1" id="KW-0472">Membrane</keyword>
<protein>
    <submittedName>
        <fullName evidence="2">Uncharacterized protein</fullName>
    </submittedName>
</protein>
<feature type="transmembrane region" description="Helical" evidence="1">
    <location>
        <begin position="205"/>
        <end position="223"/>
    </location>
</feature>
<evidence type="ECO:0000313" key="3">
    <source>
        <dbReference type="Proteomes" id="UP000319771"/>
    </source>
</evidence>
<dbReference type="AlphaFoldDB" id="A0A538TZU9"/>
<reference evidence="2 3" key="1">
    <citation type="journal article" date="2019" name="Nat. Microbiol.">
        <title>Mediterranean grassland soil C-N compound turnover is dependent on rainfall and depth, and is mediated by genomically divergent microorganisms.</title>
        <authorList>
            <person name="Diamond S."/>
            <person name="Andeer P.F."/>
            <person name="Li Z."/>
            <person name="Crits-Christoph A."/>
            <person name="Burstein D."/>
            <person name="Anantharaman K."/>
            <person name="Lane K.R."/>
            <person name="Thomas B.C."/>
            <person name="Pan C."/>
            <person name="Northen T.R."/>
            <person name="Banfield J.F."/>
        </authorList>
    </citation>
    <scope>NUCLEOTIDE SEQUENCE [LARGE SCALE GENOMIC DNA]</scope>
    <source>
        <strain evidence="2">WS_11</strain>
    </source>
</reference>